<feature type="region of interest" description="Disordered" evidence="19">
    <location>
        <begin position="117"/>
        <end position="160"/>
    </location>
</feature>
<evidence type="ECO:0000256" key="15">
    <source>
        <dbReference type="ARBA" id="ARBA00023242"/>
    </source>
</evidence>
<evidence type="ECO:0000256" key="13">
    <source>
        <dbReference type="ARBA" id="ARBA00023125"/>
    </source>
</evidence>
<dbReference type="InterPro" id="IPR013083">
    <property type="entry name" value="Znf_RING/FYVE/PHD"/>
</dbReference>
<evidence type="ECO:0000256" key="19">
    <source>
        <dbReference type="SAM" id="MobiDB-lite"/>
    </source>
</evidence>
<dbReference type="Gene3D" id="3.30.40.10">
    <property type="entry name" value="Zinc/RING finger domain, C3HC4 (zinc finger)"/>
    <property type="match status" value="1"/>
</dbReference>
<dbReference type="GO" id="GO:0097505">
    <property type="term" value="C:Rad6-Rad18 complex"/>
    <property type="evidence" value="ECO:0007669"/>
    <property type="project" value="TreeGrafter"/>
</dbReference>
<proteinExistence type="inferred from homology"/>
<dbReference type="GO" id="GO:0008270">
    <property type="term" value="F:zinc ion binding"/>
    <property type="evidence" value="ECO:0007669"/>
    <property type="project" value="UniProtKB-KW"/>
</dbReference>
<evidence type="ECO:0000256" key="4">
    <source>
        <dbReference type="ARBA" id="ARBA00009506"/>
    </source>
</evidence>
<dbReference type="PROSITE" id="PS50089">
    <property type="entry name" value="ZF_RING_2"/>
    <property type="match status" value="1"/>
</dbReference>
<dbReference type="PANTHER" id="PTHR14134">
    <property type="entry name" value="E3 UBIQUITIN-PROTEIN LIGASE RAD18"/>
    <property type="match status" value="1"/>
</dbReference>
<keyword evidence="24" id="KW-1185">Reference proteome</keyword>
<evidence type="ECO:0000256" key="16">
    <source>
        <dbReference type="PROSITE-ProRule" id="PRU00175"/>
    </source>
</evidence>
<evidence type="ECO:0000256" key="12">
    <source>
        <dbReference type="ARBA" id="ARBA00022833"/>
    </source>
</evidence>
<comment type="pathway">
    <text evidence="3 18">Protein modification; protein ubiquitination.</text>
</comment>
<dbReference type="InterPro" id="IPR006642">
    <property type="entry name" value="Rad18_UBZ4"/>
</dbReference>
<dbReference type="Gene3D" id="3.30.160.60">
    <property type="entry name" value="Classic Zinc Finger"/>
    <property type="match status" value="1"/>
</dbReference>
<dbReference type="NCBIfam" id="TIGR00599">
    <property type="entry name" value="rad18"/>
    <property type="match status" value="1"/>
</dbReference>
<keyword evidence="10 16" id="KW-0863">Zinc-finger</keyword>
<evidence type="ECO:0000256" key="3">
    <source>
        <dbReference type="ARBA" id="ARBA00004906"/>
    </source>
</evidence>
<comment type="subcellular location">
    <subcellularLocation>
        <location evidence="2 18">Nucleus</location>
    </subcellularLocation>
</comment>
<keyword evidence="12 18" id="KW-0862">Zinc</keyword>
<evidence type="ECO:0000259" key="21">
    <source>
        <dbReference type="PROSITE" id="PS50800"/>
    </source>
</evidence>
<evidence type="ECO:0000259" key="20">
    <source>
        <dbReference type="PROSITE" id="PS50089"/>
    </source>
</evidence>
<evidence type="ECO:0000256" key="9">
    <source>
        <dbReference type="ARBA" id="ARBA00022763"/>
    </source>
</evidence>
<evidence type="ECO:0000256" key="1">
    <source>
        <dbReference type="ARBA" id="ARBA00000900"/>
    </source>
</evidence>
<keyword evidence="11 18" id="KW-0833">Ubl conjugation pathway</keyword>
<dbReference type="GO" id="GO:0006513">
    <property type="term" value="P:protein monoubiquitination"/>
    <property type="evidence" value="ECO:0007669"/>
    <property type="project" value="InterPro"/>
</dbReference>
<dbReference type="PANTHER" id="PTHR14134:SF2">
    <property type="entry name" value="E3 UBIQUITIN-PROTEIN LIGASE RAD18"/>
    <property type="match status" value="1"/>
</dbReference>
<feature type="domain" description="UBZ4-type" evidence="22">
    <location>
        <begin position="169"/>
        <end position="196"/>
    </location>
</feature>
<evidence type="ECO:0000256" key="6">
    <source>
        <dbReference type="ARBA" id="ARBA00015551"/>
    </source>
</evidence>
<evidence type="ECO:0000313" key="24">
    <source>
        <dbReference type="Proteomes" id="UP000256328"/>
    </source>
</evidence>
<accession>A0A3D8S3D9</accession>
<dbReference type="EMBL" id="PDLN01000007">
    <property type="protein sequence ID" value="RDW80827.1"/>
    <property type="molecule type" value="Genomic_DNA"/>
</dbReference>
<evidence type="ECO:0000256" key="7">
    <source>
        <dbReference type="ARBA" id="ARBA00022679"/>
    </source>
</evidence>
<dbReference type="PROSITE" id="PS00518">
    <property type="entry name" value="ZF_RING_1"/>
    <property type="match status" value="1"/>
</dbReference>
<evidence type="ECO:0000256" key="17">
    <source>
        <dbReference type="PROSITE-ProRule" id="PRU01256"/>
    </source>
</evidence>
<dbReference type="InterPro" id="IPR039577">
    <property type="entry name" value="Rad18"/>
</dbReference>
<dbReference type="Pfam" id="PF13923">
    <property type="entry name" value="zf-C3HC4_2"/>
    <property type="match status" value="1"/>
</dbReference>
<feature type="region of interest" description="Disordered" evidence="19">
    <location>
        <begin position="193"/>
        <end position="220"/>
    </location>
</feature>
<keyword evidence="7 18" id="KW-0808">Transferase</keyword>
<keyword evidence="13 18" id="KW-0238">DNA-binding</keyword>
<reference evidence="23 24" key="1">
    <citation type="journal article" date="2018" name="IMA Fungus">
        <title>IMA Genome-F 9: Draft genome sequence of Annulohypoxylon stygium, Aspergillus mulundensis, Berkeleyomyces basicola (syn. Thielaviopsis basicola), Ceratocystis smalleyi, two Cercospora beticola strains, Coleophoma cylindrospora, Fusarium fracticaudum, Phialophora cf. hyalina, and Morchella septimelata.</title>
        <authorList>
            <person name="Wingfield B.D."/>
            <person name="Bills G.F."/>
            <person name="Dong Y."/>
            <person name="Huang W."/>
            <person name="Nel W.J."/>
            <person name="Swalarsk-Parry B.S."/>
            <person name="Vaghefi N."/>
            <person name="Wilken P.M."/>
            <person name="An Z."/>
            <person name="de Beer Z.W."/>
            <person name="De Vos L."/>
            <person name="Chen L."/>
            <person name="Duong T.A."/>
            <person name="Gao Y."/>
            <person name="Hammerbacher A."/>
            <person name="Kikkert J.R."/>
            <person name="Li Y."/>
            <person name="Li H."/>
            <person name="Li K."/>
            <person name="Li Q."/>
            <person name="Liu X."/>
            <person name="Ma X."/>
            <person name="Naidoo K."/>
            <person name="Pethybridge S.J."/>
            <person name="Sun J."/>
            <person name="Steenkamp E.T."/>
            <person name="van der Nest M.A."/>
            <person name="van Wyk S."/>
            <person name="Wingfield M.J."/>
            <person name="Xiong C."/>
            <person name="Yue Q."/>
            <person name="Zhang X."/>
        </authorList>
    </citation>
    <scope>NUCLEOTIDE SEQUENCE [LARGE SCALE GENOMIC DNA]</scope>
    <source>
        <strain evidence="23 24">BP5796</strain>
    </source>
</reference>
<feature type="domain" description="RING-type" evidence="20">
    <location>
        <begin position="36"/>
        <end position="74"/>
    </location>
</feature>
<name>A0A3D8S3D9_9HELO</name>
<keyword evidence="9 17" id="KW-0227">DNA damage</keyword>
<dbReference type="GO" id="GO:0006301">
    <property type="term" value="P:DNA damage tolerance"/>
    <property type="evidence" value="ECO:0007669"/>
    <property type="project" value="InterPro"/>
</dbReference>
<feature type="domain" description="SAP" evidence="21">
    <location>
        <begin position="229"/>
        <end position="263"/>
    </location>
</feature>
<evidence type="ECO:0000256" key="10">
    <source>
        <dbReference type="ARBA" id="ARBA00022771"/>
    </source>
</evidence>
<dbReference type="SMART" id="SM00184">
    <property type="entry name" value="RING"/>
    <property type="match status" value="1"/>
</dbReference>
<dbReference type="SMART" id="SM00513">
    <property type="entry name" value="SAP"/>
    <property type="match status" value="1"/>
</dbReference>
<dbReference type="UniPathway" id="UPA00143"/>
<dbReference type="InterPro" id="IPR004580">
    <property type="entry name" value="Rad18_fungi"/>
</dbReference>
<dbReference type="Proteomes" id="UP000256328">
    <property type="component" value="Unassembled WGS sequence"/>
</dbReference>
<dbReference type="GO" id="GO:0061630">
    <property type="term" value="F:ubiquitin protein ligase activity"/>
    <property type="evidence" value="ECO:0007669"/>
    <property type="project" value="UniProtKB-UniRule"/>
</dbReference>
<gene>
    <name evidence="23" type="ORF">BP5796_05525</name>
</gene>
<dbReference type="InterPro" id="IPR003034">
    <property type="entry name" value="SAP_dom"/>
</dbReference>
<dbReference type="SUPFAM" id="SSF57850">
    <property type="entry name" value="RING/U-box"/>
    <property type="match status" value="1"/>
</dbReference>
<evidence type="ECO:0000256" key="14">
    <source>
        <dbReference type="ARBA" id="ARBA00023204"/>
    </source>
</evidence>
<keyword evidence="15 18" id="KW-0539">Nucleus</keyword>
<feature type="compositionally biased region" description="Low complexity" evidence="19">
    <location>
        <begin position="207"/>
        <end position="218"/>
    </location>
</feature>
<evidence type="ECO:0000256" key="2">
    <source>
        <dbReference type="ARBA" id="ARBA00004123"/>
    </source>
</evidence>
<dbReference type="EC" id="2.3.2.27" evidence="5 18"/>
<protein>
    <recommendedName>
        <fullName evidence="6 18">Postreplication repair E3 ubiquitin-protein ligase RAD18</fullName>
        <ecNumber evidence="5 18">2.3.2.27</ecNumber>
    </recommendedName>
    <alternativeName>
        <fullName evidence="18">RING-type E3 ubiquitin transferase RAD18</fullName>
    </alternativeName>
</protein>
<keyword evidence="8 18" id="KW-0479">Metal-binding</keyword>
<comment type="function">
    <text evidence="18">E3 RING-finger protein, member of the UBC2/RAD6 epistasis group. Associates to the E2 ubiquitin conjugating enzyme UBC2/RAD6 to form the UBC2-RAD18 ubiquitin ligase complex involved in postreplicative repair (PRR) of damaged DNA.</text>
</comment>
<dbReference type="InterPro" id="IPR001841">
    <property type="entry name" value="Znf_RING"/>
</dbReference>
<comment type="caution">
    <text evidence="23">The sequence shown here is derived from an EMBL/GenBank/DDBJ whole genome shotgun (WGS) entry which is preliminary data.</text>
</comment>
<feature type="compositionally biased region" description="Low complexity" evidence="19">
    <location>
        <begin position="376"/>
        <end position="386"/>
    </location>
</feature>
<dbReference type="FunFam" id="3.30.40.10:FF:000172">
    <property type="entry name" value="E3 ubiquitin-protein ligase RAD18"/>
    <property type="match status" value="1"/>
</dbReference>
<comment type="catalytic activity">
    <reaction evidence="1 18">
        <text>S-ubiquitinyl-[E2 ubiquitin-conjugating enzyme]-L-cysteine + [acceptor protein]-L-lysine = [E2 ubiquitin-conjugating enzyme]-L-cysteine + N(6)-ubiquitinyl-[acceptor protein]-L-lysine.</text>
        <dbReference type="EC" id="2.3.2.27"/>
    </reaction>
</comment>
<comment type="similarity">
    <text evidence="4 18">Belongs to the RAD18 family.</text>
</comment>
<dbReference type="AlphaFoldDB" id="A0A3D8S3D9"/>
<evidence type="ECO:0000256" key="18">
    <source>
        <dbReference type="RuleBase" id="RU368093"/>
    </source>
</evidence>
<dbReference type="GO" id="GO:0006281">
    <property type="term" value="P:DNA repair"/>
    <property type="evidence" value="ECO:0007669"/>
    <property type="project" value="UniProtKB-KW"/>
</dbReference>
<dbReference type="PROSITE" id="PS50800">
    <property type="entry name" value="SAP"/>
    <property type="match status" value="1"/>
</dbReference>
<dbReference type="PROSITE" id="PS51908">
    <property type="entry name" value="ZF_UBZ4"/>
    <property type="match status" value="1"/>
</dbReference>
<organism evidence="23 24">
    <name type="scientific">Coleophoma crateriformis</name>
    <dbReference type="NCBI Taxonomy" id="565419"/>
    <lineage>
        <taxon>Eukaryota</taxon>
        <taxon>Fungi</taxon>
        <taxon>Dikarya</taxon>
        <taxon>Ascomycota</taxon>
        <taxon>Pezizomycotina</taxon>
        <taxon>Leotiomycetes</taxon>
        <taxon>Helotiales</taxon>
        <taxon>Dermateaceae</taxon>
        <taxon>Coleophoma</taxon>
    </lineage>
</organism>
<evidence type="ECO:0000256" key="11">
    <source>
        <dbReference type="ARBA" id="ARBA00022786"/>
    </source>
</evidence>
<keyword evidence="14 17" id="KW-0234">DNA repair</keyword>
<dbReference type="InterPro" id="IPR017907">
    <property type="entry name" value="Znf_RING_CS"/>
</dbReference>
<evidence type="ECO:0000256" key="5">
    <source>
        <dbReference type="ARBA" id="ARBA00012483"/>
    </source>
</evidence>
<feature type="region of interest" description="Disordered" evidence="19">
    <location>
        <begin position="335"/>
        <end position="386"/>
    </location>
</feature>
<comment type="subunit">
    <text evidence="18">Interacts with E2 UBC2, forming a complex with ubiquitin ligase activity.</text>
</comment>
<dbReference type="GO" id="GO:0005634">
    <property type="term" value="C:nucleus"/>
    <property type="evidence" value="ECO:0007669"/>
    <property type="project" value="UniProtKB-SubCell"/>
</dbReference>
<sequence>MASKANRDNLQEVEDSTDWLNTPLAPLAAVESALRCQVCTEFYTTPMITSCSHTFCSLCIRRCLSIDGKCPGCRAPDQELKLRSNWPLEEAVDAFKKARSGLLEHARKPVIIGRSSPKRKLDCVQENEADDGPRKRTRSSSKRTATASQQTVVVDSEQEDEDYIPNDGLVACPICNGRMTEMAIDRHIDQCNGIPPATSDSRSKPRASATFSTSSKTFSKPERLPHLSYSMFKDNNLRKKLSELGISANGPRQLLEKRHLEWVSIWNANCDSKNPRTKFELKQELDKWERTQGSAWVASNSHKPGSQLLDKEFDGLAWSSAHDDSFKELIAKARRKPPTGSIAPPESQSPRNAVSDDAIVEATPPRTTDYQMGGYSAPTTTLSSTSAEQLSGDLVAGLKNHDLPSRGPATADSIANMGDVAIRKSNMASARPLQP</sequence>
<dbReference type="GO" id="GO:0003697">
    <property type="term" value="F:single-stranded DNA binding"/>
    <property type="evidence" value="ECO:0007669"/>
    <property type="project" value="UniProtKB-UniRule"/>
</dbReference>
<feature type="compositionally biased region" description="Low complexity" evidence="19">
    <location>
        <begin position="142"/>
        <end position="151"/>
    </location>
</feature>
<dbReference type="SMART" id="SM00734">
    <property type="entry name" value="ZnF_Rad18"/>
    <property type="match status" value="1"/>
</dbReference>
<evidence type="ECO:0000259" key="22">
    <source>
        <dbReference type="PROSITE" id="PS51908"/>
    </source>
</evidence>
<evidence type="ECO:0000313" key="23">
    <source>
        <dbReference type="EMBL" id="RDW80827.1"/>
    </source>
</evidence>
<evidence type="ECO:0000256" key="8">
    <source>
        <dbReference type="ARBA" id="ARBA00022723"/>
    </source>
</evidence>
<dbReference type="OrthoDB" id="9049620at2759"/>